<feature type="compositionally biased region" description="Polar residues" evidence="9">
    <location>
        <begin position="672"/>
        <end position="681"/>
    </location>
</feature>
<feature type="domain" description="Protein kinase" evidence="10">
    <location>
        <begin position="694"/>
        <end position="965"/>
    </location>
</feature>
<feature type="compositionally biased region" description="Low complexity" evidence="9">
    <location>
        <begin position="57"/>
        <end position="75"/>
    </location>
</feature>
<feature type="domain" description="AGC-kinase C-terminal" evidence="11">
    <location>
        <begin position="966"/>
        <end position="1069"/>
    </location>
</feature>
<evidence type="ECO:0000256" key="9">
    <source>
        <dbReference type="SAM" id="MobiDB-lite"/>
    </source>
</evidence>
<dbReference type="GO" id="GO:0035556">
    <property type="term" value="P:intracellular signal transduction"/>
    <property type="evidence" value="ECO:0007669"/>
    <property type="project" value="TreeGrafter"/>
</dbReference>
<protein>
    <recommendedName>
        <fullName evidence="1">non-specific serine/threonine protein kinase</fullName>
        <ecNumber evidence="1">2.7.11.1</ecNumber>
    </recommendedName>
</protein>
<feature type="compositionally biased region" description="Low complexity" evidence="9">
    <location>
        <begin position="1017"/>
        <end position="1027"/>
    </location>
</feature>
<evidence type="ECO:0000256" key="3">
    <source>
        <dbReference type="ARBA" id="ARBA00022679"/>
    </source>
</evidence>
<comment type="catalytic activity">
    <reaction evidence="7">
        <text>L-threonyl-[protein] + ATP = O-phospho-L-threonyl-[protein] + ADP + H(+)</text>
        <dbReference type="Rhea" id="RHEA:46608"/>
        <dbReference type="Rhea" id="RHEA-COMP:11060"/>
        <dbReference type="Rhea" id="RHEA-COMP:11605"/>
        <dbReference type="ChEBI" id="CHEBI:15378"/>
        <dbReference type="ChEBI" id="CHEBI:30013"/>
        <dbReference type="ChEBI" id="CHEBI:30616"/>
        <dbReference type="ChEBI" id="CHEBI:61977"/>
        <dbReference type="ChEBI" id="CHEBI:456216"/>
        <dbReference type="EC" id="2.7.11.1"/>
    </reaction>
</comment>
<dbReference type="InterPro" id="IPR000719">
    <property type="entry name" value="Prot_kinase_dom"/>
</dbReference>
<dbReference type="Pfam" id="PF26031">
    <property type="entry name" value="IREH1"/>
    <property type="match status" value="1"/>
</dbReference>
<dbReference type="PROSITE" id="PS50011">
    <property type="entry name" value="PROTEIN_KINASE_DOM"/>
    <property type="match status" value="1"/>
</dbReference>
<evidence type="ECO:0000259" key="11">
    <source>
        <dbReference type="PROSITE" id="PS51285"/>
    </source>
</evidence>
<dbReference type="InterPro" id="IPR011009">
    <property type="entry name" value="Kinase-like_dom_sf"/>
</dbReference>
<dbReference type="Pfam" id="PF00069">
    <property type="entry name" value="Pkinase"/>
    <property type="match status" value="1"/>
</dbReference>
<keyword evidence="5" id="KW-0418">Kinase</keyword>
<keyword evidence="2" id="KW-0723">Serine/threonine-protein kinase</keyword>
<dbReference type="CDD" id="cd05579">
    <property type="entry name" value="STKc_MAST_like"/>
    <property type="match status" value="1"/>
</dbReference>
<dbReference type="PANTHER" id="PTHR24356:SF395">
    <property type="entry name" value="SERINE_THREONINE PROTEIN KINASE IRE-RELATED"/>
    <property type="match status" value="1"/>
</dbReference>
<evidence type="ECO:0000313" key="12">
    <source>
        <dbReference type="EnsemblPlants" id="OMERI12G13440.2"/>
    </source>
</evidence>
<dbReference type="EC" id="2.7.11.1" evidence="1"/>
<keyword evidence="4" id="KW-0547">Nucleotide-binding</keyword>
<dbReference type="PANTHER" id="PTHR24356">
    <property type="entry name" value="SERINE/THREONINE-PROTEIN KINASE"/>
    <property type="match status" value="1"/>
</dbReference>
<evidence type="ECO:0000256" key="6">
    <source>
        <dbReference type="ARBA" id="ARBA00022840"/>
    </source>
</evidence>
<dbReference type="PROSITE" id="PS00108">
    <property type="entry name" value="PROTEIN_KINASE_ST"/>
    <property type="match status" value="1"/>
</dbReference>
<evidence type="ECO:0000313" key="13">
    <source>
        <dbReference type="Proteomes" id="UP000008021"/>
    </source>
</evidence>
<feature type="compositionally biased region" description="Polar residues" evidence="9">
    <location>
        <begin position="511"/>
        <end position="522"/>
    </location>
</feature>
<dbReference type="InterPro" id="IPR058783">
    <property type="entry name" value="IREH1/IRE-like_N"/>
</dbReference>
<comment type="catalytic activity">
    <reaction evidence="8">
        <text>L-seryl-[protein] + ATP = O-phospho-L-seryl-[protein] + ADP + H(+)</text>
        <dbReference type="Rhea" id="RHEA:17989"/>
        <dbReference type="Rhea" id="RHEA-COMP:9863"/>
        <dbReference type="Rhea" id="RHEA-COMP:11604"/>
        <dbReference type="ChEBI" id="CHEBI:15378"/>
        <dbReference type="ChEBI" id="CHEBI:29999"/>
        <dbReference type="ChEBI" id="CHEBI:30616"/>
        <dbReference type="ChEBI" id="CHEBI:83421"/>
        <dbReference type="ChEBI" id="CHEBI:456216"/>
        <dbReference type="EC" id="2.7.11.1"/>
    </reaction>
</comment>
<dbReference type="AlphaFoldDB" id="A0A0E0FE67"/>
<dbReference type="GO" id="GO:0005524">
    <property type="term" value="F:ATP binding"/>
    <property type="evidence" value="ECO:0007669"/>
    <property type="project" value="UniProtKB-KW"/>
</dbReference>
<dbReference type="Gene3D" id="3.30.200.20">
    <property type="entry name" value="Phosphorylase Kinase, domain 1"/>
    <property type="match status" value="2"/>
</dbReference>
<dbReference type="InterPro" id="IPR050236">
    <property type="entry name" value="Ser_Thr_kinase_AGC"/>
</dbReference>
<dbReference type="SUPFAM" id="SSF56112">
    <property type="entry name" value="Protein kinase-like (PK-like)"/>
    <property type="match status" value="1"/>
</dbReference>
<feature type="region of interest" description="Disordered" evidence="9">
    <location>
        <begin position="658"/>
        <end position="681"/>
    </location>
</feature>
<feature type="region of interest" description="Disordered" evidence="9">
    <location>
        <begin position="44"/>
        <end position="100"/>
    </location>
</feature>
<dbReference type="Gramene" id="OMERI12G13440.2">
    <property type="protein sequence ID" value="OMERI12G13440.2"/>
    <property type="gene ID" value="OMERI12G13440"/>
</dbReference>
<proteinExistence type="predicted"/>
<evidence type="ECO:0000256" key="8">
    <source>
        <dbReference type="ARBA" id="ARBA00048679"/>
    </source>
</evidence>
<feature type="region of interest" description="Disordered" evidence="9">
    <location>
        <begin position="1010"/>
        <end position="1033"/>
    </location>
</feature>
<accession>A0A0E0FE67</accession>
<reference evidence="12" key="2">
    <citation type="submission" date="2018-05" db="EMBL/GenBank/DDBJ databases">
        <title>OmerRS3 (Oryza meridionalis Reference Sequence Version 3).</title>
        <authorList>
            <person name="Zhang J."/>
            <person name="Kudrna D."/>
            <person name="Lee S."/>
            <person name="Talag J."/>
            <person name="Welchert J."/>
            <person name="Wing R.A."/>
        </authorList>
    </citation>
    <scope>NUCLEOTIDE SEQUENCE [LARGE SCALE GENOMIC DNA]</scope>
    <source>
        <strain evidence="12">cv. OR44</strain>
    </source>
</reference>
<evidence type="ECO:0000256" key="2">
    <source>
        <dbReference type="ARBA" id="ARBA00022527"/>
    </source>
</evidence>
<dbReference type="EnsemblPlants" id="OMERI12G13440.2">
    <property type="protein sequence ID" value="OMERI12G13440.2"/>
    <property type="gene ID" value="OMERI12G13440"/>
</dbReference>
<dbReference type="InterPro" id="IPR008271">
    <property type="entry name" value="Ser/Thr_kinase_AS"/>
</dbReference>
<feature type="region of interest" description="Disordered" evidence="9">
    <location>
        <begin position="501"/>
        <end position="522"/>
    </location>
</feature>
<feature type="compositionally biased region" description="Basic residues" evidence="9">
    <location>
        <begin position="46"/>
        <end position="56"/>
    </location>
</feature>
<dbReference type="Gene3D" id="1.10.510.10">
    <property type="entry name" value="Transferase(Phosphotransferase) domain 1"/>
    <property type="match status" value="1"/>
</dbReference>
<evidence type="ECO:0000256" key="1">
    <source>
        <dbReference type="ARBA" id="ARBA00012513"/>
    </source>
</evidence>
<dbReference type="InterPro" id="IPR000961">
    <property type="entry name" value="AGC-kinase_C"/>
</dbReference>
<feature type="compositionally biased region" description="Basic and acidic residues" evidence="9">
    <location>
        <begin position="847"/>
        <end position="861"/>
    </location>
</feature>
<feature type="region of interest" description="Disordered" evidence="9">
    <location>
        <begin position="847"/>
        <end position="866"/>
    </location>
</feature>
<keyword evidence="6" id="KW-0067">ATP-binding</keyword>
<reference evidence="12" key="1">
    <citation type="submission" date="2015-04" db="UniProtKB">
        <authorList>
            <consortium name="EnsemblPlants"/>
        </authorList>
    </citation>
    <scope>IDENTIFICATION</scope>
</reference>
<sequence length="1105" mass="121777">MSTRCSALGVAGKSASTFLALAAAAASDLGEAMSMAPVSFGFVERTRRRRPPRTARRQSAAGARTAARTTSSTTAKGKQQNTAAHSAAVPPATSPHRGCCSRARRRSRSLLISTAGDLLTLLVADSPFPAAANAAGDAANARRRWWWWCTRAGMAIGATAAMAGGGGWVAVALPPSSRFVRRKTDGRDRICEREREHGGDVRETKPPRGVSEGRRIAIMEQKDSGGGGGGLARRLMLDASGREMDSPRFRAILRATSGRRKRAPDVKSFSHELNIRGPLLHPLQQRKPRGCVNSPEEFIGAIRTKFIRLKEEVDAELGVFAGDLVGALDKADGDEERVALEDLLVVAQRCAEMSPEELWVKCECIVQGLDDRRQELTAGVLKQAHTRLGRKSTSSLTELKERLIRRRMLEHKQLTLDFSAGRLEVPSGFPEAQQIIVDGKPRMICRICDFEIPMVCAEGHFIVCTLADRCDSKGLNTDQRLQRVAEVLGRVLGCFESKSPQTAECNHNETARGSTSSLTESDGSMDHDILSHLLTVPSTELFSEGALTPASGSMPQSPLLTPRTSHAESQLTKHKAFVELENFQQVESLMAIARGIERIKNSEYNSLEDLSSYLEDLNAVIDTRKVDALVVETFGRRIAKLLQEKFIQLCGQIEDSNTDSLGSIDEDGPMESSVSSRTSQMNGKFKDRTSIEDFEIIKPISRGAFGRVFLAKKRVTGDLFAIKVLKKADMIRKNAVESILAERDILISARNPFVYLNGGDLYSLLRNLGCLDEDMARTYMAELVLALEYLHSMNVIHRDLKPDNLLISRDGHIKLTDFGLSKVGLINSTDDLSGPDVSNVLVGDHQPADAEQRAQKREQRQKQAAVGTPDYLAPEILLGMTHGPTADWWSVGVILFELLVGIPPFNAEHPQIIFDNIMNREIPWPQVPEELSFEAYDLIDKLLIENPVQRLGATGAGEVKAHPFFKDINWDMIARQQAAFIPSTDDEYDTSYFACRHTWDDQVNVASNDYDDRSETSSMSCGSSPHSCDYEEDADEFGSMEEFGAPSLSVKYSFSNFSFKNISQLASMNYDLMTKHNEDPLQLQEGASSTVNSHSFATMVWSMTN</sequence>
<evidence type="ECO:0000256" key="4">
    <source>
        <dbReference type="ARBA" id="ARBA00022741"/>
    </source>
</evidence>
<keyword evidence="13" id="KW-1185">Reference proteome</keyword>
<dbReference type="GO" id="GO:0004674">
    <property type="term" value="F:protein serine/threonine kinase activity"/>
    <property type="evidence" value="ECO:0007669"/>
    <property type="project" value="UniProtKB-KW"/>
</dbReference>
<dbReference type="PROSITE" id="PS51285">
    <property type="entry name" value="AGC_KINASE_CTER"/>
    <property type="match status" value="1"/>
</dbReference>
<evidence type="ECO:0000256" key="5">
    <source>
        <dbReference type="ARBA" id="ARBA00022777"/>
    </source>
</evidence>
<evidence type="ECO:0000256" key="7">
    <source>
        <dbReference type="ARBA" id="ARBA00047899"/>
    </source>
</evidence>
<name>A0A0E0FE67_9ORYZ</name>
<dbReference type="SMART" id="SM00220">
    <property type="entry name" value="S_TKc"/>
    <property type="match status" value="1"/>
</dbReference>
<keyword evidence="3" id="KW-0808">Transferase</keyword>
<dbReference type="Proteomes" id="UP000008021">
    <property type="component" value="Chromosome 12"/>
</dbReference>
<organism evidence="12">
    <name type="scientific">Oryza meridionalis</name>
    <dbReference type="NCBI Taxonomy" id="40149"/>
    <lineage>
        <taxon>Eukaryota</taxon>
        <taxon>Viridiplantae</taxon>
        <taxon>Streptophyta</taxon>
        <taxon>Embryophyta</taxon>
        <taxon>Tracheophyta</taxon>
        <taxon>Spermatophyta</taxon>
        <taxon>Magnoliopsida</taxon>
        <taxon>Liliopsida</taxon>
        <taxon>Poales</taxon>
        <taxon>Poaceae</taxon>
        <taxon>BOP clade</taxon>
        <taxon>Oryzoideae</taxon>
        <taxon>Oryzeae</taxon>
        <taxon>Oryzinae</taxon>
        <taxon>Oryza</taxon>
    </lineage>
</organism>
<evidence type="ECO:0000259" key="10">
    <source>
        <dbReference type="PROSITE" id="PS50011"/>
    </source>
</evidence>